<dbReference type="GO" id="GO:0120170">
    <property type="term" value="F:intraciliary transport particle B binding"/>
    <property type="evidence" value="ECO:0007669"/>
    <property type="project" value="TreeGrafter"/>
</dbReference>
<dbReference type="OMA" id="FIIRRDY"/>
<sequence length="563" mass="63574">MLLGRAKPTSPLGGRSGDAGTKQREKRPTLDSFLQSRDFAGASALLEFLMQSGSSEPGIQSEHDKRAWLAYTYFHQHDFAKSLQVMDSIMKSGKDDPALHLHAAACLFFLSSFSRAIEEAQAGPECGLKNRIMFHCAHRLGNEEMLAKYLVKLTDSVEDQLGLAAIHFLRSHFQEATEIYKRLLLEHREYLALQVYIAVCYYKLDYYDVALEILNPYLAVNPDSAIALSLKACCHFKLYDGKAAEQQLQAYIEKSQLKTTTGSMTNADTLINHNLVVFRNGENALKVLPPLVDIVPEARLNLCIHYLKVGDLKEAYKLMKDVPPQTPQEYILKGVTHAAYGQANQSTEDLHLAQQYFQLIGSSSSECDTIPGRQAMASCFFLLQQFEDVLIYLSSIQAYSVNDDRFHWNYGVALANVGRFAEAGQAFASIQNLARHKQYEFIAWSARVHIFLGQARQAWDMYLDMETSTDSFNLLLLIANDCYRVGAFYYAAKAFDVLWRLDPIPEYWEGKRGACCGVLQMVAAGKEKRSVLSEIINMLKNNTDTPQAQFIVRVMNKHWLESE</sequence>
<dbReference type="GO" id="GO:0035720">
    <property type="term" value="P:intraciliary anterograde transport"/>
    <property type="evidence" value="ECO:0007669"/>
    <property type="project" value="TreeGrafter"/>
</dbReference>
<accession>A0A0G4IIM0</accession>
<reference evidence="8 10" key="2">
    <citation type="submission" date="2018-03" db="EMBL/GenBank/DDBJ databases">
        <authorList>
            <person name="Fogelqvist J."/>
        </authorList>
    </citation>
    <scope>NUCLEOTIDE SEQUENCE [LARGE SCALE GENOMIC DNA]</scope>
</reference>
<comment type="similarity">
    <text evidence="2">Belongs to the IFT56 family.</text>
</comment>
<dbReference type="Pfam" id="PF14559">
    <property type="entry name" value="TPR_19"/>
    <property type="match status" value="1"/>
</dbReference>
<keyword evidence="3" id="KW-0677">Repeat</keyword>
<dbReference type="InterPro" id="IPR030511">
    <property type="entry name" value="TTC26"/>
</dbReference>
<keyword evidence="5" id="KW-0966">Cell projection</keyword>
<dbReference type="EMBL" id="CDSF01000002">
    <property type="protein sequence ID" value="CEO94950.1"/>
    <property type="molecule type" value="Genomic_DNA"/>
</dbReference>
<dbReference type="GO" id="GO:0030992">
    <property type="term" value="C:intraciliary transport particle B"/>
    <property type="evidence" value="ECO:0007669"/>
    <property type="project" value="TreeGrafter"/>
</dbReference>
<evidence type="ECO:0000313" key="8">
    <source>
        <dbReference type="EMBL" id="SPQ94281.1"/>
    </source>
</evidence>
<gene>
    <name evidence="7" type="ORF">PBRA_003763</name>
    <name evidence="8" type="ORF">PLBR_LOCUS1496</name>
</gene>
<dbReference type="PANTHER" id="PTHR14781:SF0">
    <property type="entry name" value="INTRAFLAGELLAR TRANSPORT PROTEIN 56"/>
    <property type="match status" value="1"/>
</dbReference>
<evidence type="ECO:0000313" key="9">
    <source>
        <dbReference type="Proteomes" id="UP000039324"/>
    </source>
</evidence>
<dbReference type="SUPFAM" id="SSF48452">
    <property type="entry name" value="TPR-like"/>
    <property type="match status" value="3"/>
</dbReference>
<feature type="region of interest" description="Disordered" evidence="6">
    <location>
        <begin position="1"/>
        <end position="30"/>
    </location>
</feature>
<keyword evidence="4" id="KW-0802">TPR repeat</keyword>
<dbReference type="OrthoDB" id="95390at2759"/>
<dbReference type="GO" id="GO:0097546">
    <property type="term" value="C:ciliary base"/>
    <property type="evidence" value="ECO:0007669"/>
    <property type="project" value="TreeGrafter"/>
</dbReference>
<dbReference type="InterPro" id="IPR011990">
    <property type="entry name" value="TPR-like_helical_dom_sf"/>
</dbReference>
<geneLocation type="mitochondrion" evidence="8"/>
<dbReference type="GO" id="GO:0035735">
    <property type="term" value="P:intraciliary transport involved in cilium assembly"/>
    <property type="evidence" value="ECO:0007669"/>
    <property type="project" value="TreeGrafter"/>
</dbReference>
<dbReference type="Proteomes" id="UP000290189">
    <property type="component" value="Unassembled WGS sequence"/>
</dbReference>
<evidence type="ECO:0000313" key="7">
    <source>
        <dbReference type="EMBL" id="CEO94950.1"/>
    </source>
</evidence>
<evidence type="ECO:0008006" key="11">
    <source>
        <dbReference type="Google" id="ProtNLM"/>
    </source>
</evidence>
<dbReference type="PANTHER" id="PTHR14781">
    <property type="entry name" value="INTRAFLAGELLAR TRANSPORT PROTEIN 56"/>
    <property type="match status" value="1"/>
</dbReference>
<dbReference type="STRING" id="37360.A0A0G4IIM0"/>
<organism evidence="7 9">
    <name type="scientific">Plasmodiophora brassicae</name>
    <name type="common">Clubroot disease agent</name>
    <dbReference type="NCBI Taxonomy" id="37360"/>
    <lineage>
        <taxon>Eukaryota</taxon>
        <taxon>Sar</taxon>
        <taxon>Rhizaria</taxon>
        <taxon>Endomyxa</taxon>
        <taxon>Phytomyxea</taxon>
        <taxon>Plasmodiophorida</taxon>
        <taxon>Plasmodiophoridae</taxon>
        <taxon>Plasmodiophora</taxon>
    </lineage>
</organism>
<dbReference type="EMBL" id="OVEO01000002">
    <property type="protein sequence ID" value="SPQ94281.1"/>
    <property type="molecule type" value="Genomic_DNA"/>
</dbReference>
<evidence type="ECO:0000256" key="6">
    <source>
        <dbReference type="SAM" id="MobiDB-lite"/>
    </source>
</evidence>
<evidence type="ECO:0000256" key="2">
    <source>
        <dbReference type="ARBA" id="ARBA00007834"/>
    </source>
</evidence>
<dbReference type="AlphaFoldDB" id="A0A0G4IIM0"/>
<dbReference type="Proteomes" id="UP000039324">
    <property type="component" value="Unassembled WGS sequence"/>
</dbReference>
<comment type="subcellular location">
    <subcellularLocation>
        <location evidence="1">Cell projection</location>
        <location evidence="1">Cilium</location>
    </subcellularLocation>
</comment>
<dbReference type="Gene3D" id="1.25.40.10">
    <property type="entry name" value="Tetratricopeptide repeat domain"/>
    <property type="match status" value="2"/>
</dbReference>
<proteinExistence type="inferred from homology"/>
<keyword evidence="8" id="KW-0496">Mitochondrion</keyword>
<evidence type="ECO:0000256" key="3">
    <source>
        <dbReference type="ARBA" id="ARBA00022737"/>
    </source>
</evidence>
<evidence type="ECO:0000256" key="4">
    <source>
        <dbReference type="ARBA" id="ARBA00022803"/>
    </source>
</evidence>
<keyword evidence="9" id="KW-1185">Reference proteome</keyword>
<name>A0A0G4IIM0_PLABS</name>
<dbReference type="GO" id="GO:0036064">
    <property type="term" value="C:ciliary basal body"/>
    <property type="evidence" value="ECO:0007669"/>
    <property type="project" value="TreeGrafter"/>
</dbReference>
<evidence type="ECO:0000256" key="1">
    <source>
        <dbReference type="ARBA" id="ARBA00004138"/>
    </source>
</evidence>
<evidence type="ECO:0000313" key="10">
    <source>
        <dbReference type="Proteomes" id="UP000290189"/>
    </source>
</evidence>
<reference evidence="7 9" key="1">
    <citation type="submission" date="2015-02" db="EMBL/GenBank/DDBJ databases">
        <authorList>
            <person name="Chooi Y.-H."/>
        </authorList>
    </citation>
    <scope>NUCLEOTIDE SEQUENCE [LARGE SCALE GENOMIC DNA]</scope>
    <source>
        <strain evidence="7">E3</strain>
    </source>
</reference>
<protein>
    <recommendedName>
        <fullName evidence="11">Intraflagellar transport protein 56</fullName>
    </recommendedName>
</protein>
<evidence type="ECO:0000256" key="5">
    <source>
        <dbReference type="ARBA" id="ARBA00023273"/>
    </source>
</evidence>